<dbReference type="RefSeq" id="WP_015498465.1">
    <property type="nucleotide sequence ID" value="NC_020911.1"/>
</dbReference>
<dbReference type="EMBL" id="CP003740">
    <property type="protein sequence ID" value="AGI66417.1"/>
    <property type="molecule type" value="Genomic_DNA"/>
</dbReference>
<reference evidence="1 2" key="1">
    <citation type="journal article" date="2013" name="PLoS ONE">
        <title>Poles Apart: Arctic and Antarctic Octadecabacter strains Share High Genome Plasticity and a New Type of Xanthorhodopsin.</title>
        <authorList>
            <person name="Vollmers J."/>
            <person name="Voget S."/>
            <person name="Dietrich S."/>
            <person name="Gollnow K."/>
            <person name="Smits M."/>
            <person name="Meyer K."/>
            <person name="Brinkhoff T."/>
            <person name="Simon M."/>
            <person name="Daniel R."/>
        </authorList>
    </citation>
    <scope>NUCLEOTIDE SEQUENCE [LARGE SCALE GENOMIC DNA]</scope>
    <source>
        <strain evidence="1 2">307</strain>
    </source>
</reference>
<dbReference type="STRING" id="391626.OAN307_c06900"/>
<name>M9R2E9_9RHOB</name>
<protein>
    <submittedName>
        <fullName evidence="1">Uncharacterized protein</fullName>
    </submittedName>
</protein>
<sequence length="149" mass="16385">MEVTKLKYSVLMFIVGQGAWADVVSDGRLAHGAWECAAKAGVSESYVEQSEGLFDLGYNILSRIISEAKSGETPEEELDDLPVGITWRISGGPSTDFQLGALWTHYTIDAYDETWPDIVGAAFDVQENLQMKAADADFQTKNCEFLVPQ</sequence>
<dbReference type="Proteomes" id="UP000005307">
    <property type="component" value="Chromosome"/>
</dbReference>
<evidence type="ECO:0000313" key="2">
    <source>
        <dbReference type="Proteomes" id="UP000005307"/>
    </source>
</evidence>
<dbReference type="KEGG" id="oat:OAN307_c06900"/>
<gene>
    <name evidence="1" type="ORF">OAN307_c06900</name>
</gene>
<dbReference type="AlphaFoldDB" id="M9R2E9"/>
<proteinExistence type="predicted"/>
<evidence type="ECO:0000313" key="1">
    <source>
        <dbReference type="EMBL" id="AGI66417.1"/>
    </source>
</evidence>
<keyword evidence="2" id="KW-1185">Reference proteome</keyword>
<accession>M9R2E9</accession>
<dbReference type="OrthoDB" id="7867603at2"/>
<dbReference type="HOGENOM" id="CLU_1747765_0_0_5"/>
<organism evidence="1 2">
    <name type="scientific">Octadecabacter antarcticus 307</name>
    <dbReference type="NCBI Taxonomy" id="391626"/>
    <lineage>
        <taxon>Bacteria</taxon>
        <taxon>Pseudomonadati</taxon>
        <taxon>Pseudomonadota</taxon>
        <taxon>Alphaproteobacteria</taxon>
        <taxon>Rhodobacterales</taxon>
        <taxon>Roseobacteraceae</taxon>
        <taxon>Octadecabacter</taxon>
    </lineage>
</organism>